<accession>A0ABN8QWX7</accession>
<dbReference type="EMBL" id="CALNXK010000150">
    <property type="protein sequence ID" value="CAH3169466.1"/>
    <property type="molecule type" value="Genomic_DNA"/>
</dbReference>
<reference evidence="1 2" key="1">
    <citation type="submission" date="2022-05" db="EMBL/GenBank/DDBJ databases">
        <authorList>
            <consortium name="Genoscope - CEA"/>
            <person name="William W."/>
        </authorList>
    </citation>
    <scope>NUCLEOTIDE SEQUENCE [LARGE SCALE GENOMIC DNA]</scope>
</reference>
<comment type="caution">
    <text evidence="1">The sequence shown here is derived from an EMBL/GenBank/DDBJ whole genome shotgun (WGS) entry which is preliminary data.</text>
</comment>
<dbReference type="Proteomes" id="UP001159405">
    <property type="component" value="Unassembled WGS sequence"/>
</dbReference>
<protein>
    <submittedName>
        <fullName evidence="1">Uncharacterized protein</fullName>
    </submittedName>
</protein>
<sequence>MVPILGEKFSFTWIEYLFCFGEMSFSLCKCRYSGNVEHVMLDNILRGNVGKQQTFLIYNLLTKLEWSLFIRCSISFDFCINVVTFPWEIVDILGVLLFLSKSETPISLVAQYSNSPRIVAGGISNKLVFTVLAALVPKQHSHVNPA</sequence>
<gene>
    <name evidence="1" type="ORF">PLOB_00010124</name>
</gene>
<feature type="non-terminal residue" evidence="1">
    <location>
        <position position="146"/>
    </location>
</feature>
<name>A0ABN8QWX7_9CNID</name>
<organism evidence="1 2">
    <name type="scientific">Porites lobata</name>
    <dbReference type="NCBI Taxonomy" id="104759"/>
    <lineage>
        <taxon>Eukaryota</taxon>
        <taxon>Metazoa</taxon>
        <taxon>Cnidaria</taxon>
        <taxon>Anthozoa</taxon>
        <taxon>Hexacorallia</taxon>
        <taxon>Scleractinia</taxon>
        <taxon>Fungiina</taxon>
        <taxon>Poritidae</taxon>
        <taxon>Porites</taxon>
    </lineage>
</organism>
<evidence type="ECO:0000313" key="1">
    <source>
        <dbReference type="EMBL" id="CAH3169466.1"/>
    </source>
</evidence>
<keyword evidence="2" id="KW-1185">Reference proteome</keyword>
<proteinExistence type="predicted"/>
<evidence type="ECO:0000313" key="2">
    <source>
        <dbReference type="Proteomes" id="UP001159405"/>
    </source>
</evidence>